<gene>
    <name evidence="2" type="ORF">SAMN05216276_1008139</name>
</gene>
<proteinExistence type="predicted"/>
<sequence>MTACSGLTPRLTEQGRNGVGSGMVSAAGEWPPPSRVPADQRPLRPSSLAMSMRWTSLVPSPISRILASR</sequence>
<name>A0A239E0U7_9ACTN</name>
<feature type="region of interest" description="Disordered" evidence="1">
    <location>
        <begin position="1"/>
        <end position="44"/>
    </location>
</feature>
<accession>A0A239E0U7</accession>
<evidence type="ECO:0000256" key="1">
    <source>
        <dbReference type="SAM" id="MobiDB-lite"/>
    </source>
</evidence>
<evidence type="ECO:0000313" key="3">
    <source>
        <dbReference type="Proteomes" id="UP000198282"/>
    </source>
</evidence>
<dbReference type="Proteomes" id="UP000198282">
    <property type="component" value="Unassembled WGS sequence"/>
</dbReference>
<dbReference type="AlphaFoldDB" id="A0A239E0U7"/>
<reference evidence="2 3" key="1">
    <citation type="submission" date="2017-06" db="EMBL/GenBank/DDBJ databases">
        <authorList>
            <person name="Kim H.J."/>
            <person name="Triplett B.A."/>
        </authorList>
    </citation>
    <scope>NUCLEOTIDE SEQUENCE [LARGE SCALE GENOMIC DNA]</scope>
    <source>
        <strain evidence="2 3">CGMCC 4.2132</strain>
    </source>
</reference>
<organism evidence="2 3">
    <name type="scientific">Streptosporangium subroseum</name>
    <dbReference type="NCBI Taxonomy" id="106412"/>
    <lineage>
        <taxon>Bacteria</taxon>
        <taxon>Bacillati</taxon>
        <taxon>Actinomycetota</taxon>
        <taxon>Actinomycetes</taxon>
        <taxon>Streptosporangiales</taxon>
        <taxon>Streptosporangiaceae</taxon>
        <taxon>Streptosporangium</taxon>
    </lineage>
</organism>
<evidence type="ECO:0000313" key="2">
    <source>
        <dbReference type="EMBL" id="SNS37602.1"/>
    </source>
</evidence>
<keyword evidence="3" id="KW-1185">Reference proteome</keyword>
<dbReference type="EMBL" id="FZOD01000008">
    <property type="protein sequence ID" value="SNS37602.1"/>
    <property type="molecule type" value="Genomic_DNA"/>
</dbReference>
<protein>
    <submittedName>
        <fullName evidence="2">Uncharacterized protein</fullName>
    </submittedName>
</protein>